<dbReference type="GO" id="GO:0009432">
    <property type="term" value="P:SOS response"/>
    <property type="evidence" value="ECO:0007669"/>
    <property type="project" value="UniProtKB-KW"/>
</dbReference>
<dbReference type="SUPFAM" id="SSF51306">
    <property type="entry name" value="LexA/Signal peptidase"/>
    <property type="match status" value="1"/>
</dbReference>
<keyword evidence="10" id="KW-1185">Reference proteome</keyword>
<comment type="caution">
    <text evidence="9">The sequence shown here is derived from an EMBL/GenBank/DDBJ whole genome shotgun (WGS) entry which is preliminary data.</text>
</comment>
<protein>
    <submittedName>
        <fullName evidence="9">DNA polymerase V</fullName>
    </submittedName>
</protein>
<evidence type="ECO:0000256" key="1">
    <source>
        <dbReference type="ARBA" id="ARBA00007484"/>
    </source>
</evidence>
<dbReference type="Gene3D" id="2.10.109.10">
    <property type="entry name" value="Umud Fragment, subunit A"/>
    <property type="match status" value="1"/>
</dbReference>
<dbReference type="Proteomes" id="UP000244052">
    <property type="component" value="Unassembled WGS sequence"/>
</dbReference>
<organism evidence="9 10">
    <name type="scientific">Ectopseudomonas oleovorans</name>
    <name type="common">Pseudomonas oleovorans</name>
    <dbReference type="NCBI Taxonomy" id="301"/>
    <lineage>
        <taxon>Bacteria</taxon>
        <taxon>Pseudomonadati</taxon>
        <taxon>Pseudomonadota</taxon>
        <taxon>Gammaproteobacteria</taxon>
        <taxon>Pseudomonadales</taxon>
        <taxon>Pseudomonadaceae</taxon>
        <taxon>Ectopseudomonas</taxon>
    </lineage>
</organism>
<proteinExistence type="inferred from homology"/>
<dbReference type="PANTHER" id="PTHR33516">
    <property type="entry name" value="LEXA REPRESSOR"/>
    <property type="match status" value="1"/>
</dbReference>
<feature type="domain" description="Peptidase S24/S26A/S26B/S26C" evidence="8">
    <location>
        <begin position="17"/>
        <end position="133"/>
    </location>
</feature>
<dbReference type="PANTHER" id="PTHR33516:SF2">
    <property type="entry name" value="LEXA REPRESSOR-RELATED"/>
    <property type="match status" value="1"/>
</dbReference>
<accession>A0A2T5PMY4</accession>
<dbReference type="EMBL" id="QASO01000062">
    <property type="protein sequence ID" value="PTU79115.1"/>
    <property type="molecule type" value="Genomic_DNA"/>
</dbReference>
<sequence length="143" mass="15440">MALTVIGRPLRPGLRLPLFLSRVAAGFPSPAEDHIEASLSLDELCVVHPAATFFLRVVGDSMTGLGIFDGDILVVDRSITPRAGMVVVAVVNGEFTCKQLAYEHGTPVLRAANKAYPDIRLRDGEDLEVFGVVTRCIHKLPGF</sequence>
<dbReference type="NCBIfam" id="NF007621">
    <property type="entry name" value="PRK10276.1"/>
    <property type="match status" value="1"/>
</dbReference>
<evidence type="ECO:0000256" key="4">
    <source>
        <dbReference type="ARBA" id="ARBA00022813"/>
    </source>
</evidence>
<gene>
    <name evidence="9" type="ORF">DBO86_10590</name>
</gene>
<evidence type="ECO:0000256" key="7">
    <source>
        <dbReference type="RuleBase" id="RU003991"/>
    </source>
</evidence>
<dbReference type="AlphaFoldDB" id="A0A2T5PMY4"/>
<keyword evidence="4 7" id="KW-0068">Autocatalytic cleavage</keyword>
<dbReference type="GO" id="GO:0016787">
    <property type="term" value="F:hydrolase activity"/>
    <property type="evidence" value="ECO:0007669"/>
    <property type="project" value="UniProtKB-KW"/>
</dbReference>
<dbReference type="RefSeq" id="WP_108233635.1">
    <property type="nucleotide sequence ID" value="NZ_QASO01000062.1"/>
</dbReference>
<keyword evidence="2" id="KW-0227">DNA damage</keyword>
<dbReference type="InterPro" id="IPR036286">
    <property type="entry name" value="LexA/Signal_pep-like_sf"/>
</dbReference>
<reference evidence="9 10" key="1">
    <citation type="submission" date="2018-04" db="EMBL/GenBank/DDBJ databases">
        <title>Pseudomonas sp. nov., isolated from mangrove soil.</title>
        <authorList>
            <person name="Chen C."/>
        </authorList>
    </citation>
    <scope>NUCLEOTIDE SEQUENCE [LARGE SCALE GENOMIC DNA]</scope>
    <source>
        <strain evidence="9 10">JCM 14246</strain>
    </source>
</reference>
<name>A0A2T5PMY4_ECTOL</name>
<keyword evidence="3 7" id="KW-0378">Hydrolase</keyword>
<keyword evidence="5" id="KW-0234">DNA repair</keyword>
<evidence type="ECO:0000256" key="5">
    <source>
        <dbReference type="ARBA" id="ARBA00023204"/>
    </source>
</evidence>
<dbReference type="GO" id="GO:0006355">
    <property type="term" value="P:regulation of DNA-templated transcription"/>
    <property type="evidence" value="ECO:0007669"/>
    <property type="project" value="InterPro"/>
</dbReference>
<dbReference type="InterPro" id="IPR015927">
    <property type="entry name" value="Peptidase_S24_S26A/B/C"/>
</dbReference>
<dbReference type="PRINTS" id="PR00726">
    <property type="entry name" value="LEXASERPTASE"/>
</dbReference>
<evidence type="ECO:0000259" key="8">
    <source>
        <dbReference type="Pfam" id="PF00717"/>
    </source>
</evidence>
<comment type="similarity">
    <text evidence="1 7">Belongs to the peptidase S24 family.</text>
</comment>
<evidence type="ECO:0000256" key="6">
    <source>
        <dbReference type="ARBA" id="ARBA00023236"/>
    </source>
</evidence>
<dbReference type="GO" id="GO:0003677">
    <property type="term" value="F:DNA binding"/>
    <property type="evidence" value="ECO:0007669"/>
    <property type="project" value="InterPro"/>
</dbReference>
<dbReference type="Pfam" id="PF00717">
    <property type="entry name" value="Peptidase_S24"/>
    <property type="match status" value="1"/>
</dbReference>
<dbReference type="GO" id="GO:0006281">
    <property type="term" value="P:DNA repair"/>
    <property type="evidence" value="ECO:0007669"/>
    <property type="project" value="UniProtKB-KW"/>
</dbReference>
<keyword evidence="6" id="KW-0742">SOS response</keyword>
<evidence type="ECO:0000256" key="2">
    <source>
        <dbReference type="ARBA" id="ARBA00022763"/>
    </source>
</evidence>
<evidence type="ECO:0000313" key="10">
    <source>
        <dbReference type="Proteomes" id="UP000244052"/>
    </source>
</evidence>
<evidence type="ECO:0000313" key="9">
    <source>
        <dbReference type="EMBL" id="PTU79115.1"/>
    </source>
</evidence>
<dbReference type="InterPro" id="IPR050077">
    <property type="entry name" value="LexA_repressor"/>
</dbReference>
<dbReference type="InterPro" id="IPR039418">
    <property type="entry name" value="LexA-like"/>
</dbReference>
<dbReference type="InterPro" id="IPR006197">
    <property type="entry name" value="Peptidase_S24_LexA"/>
</dbReference>
<evidence type="ECO:0000256" key="3">
    <source>
        <dbReference type="ARBA" id="ARBA00022801"/>
    </source>
</evidence>
<dbReference type="CDD" id="cd06529">
    <property type="entry name" value="S24_LexA-like"/>
    <property type="match status" value="1"/>
</dbReference>